<evidence type="ECO:0000259" key="3">
    <source>
        <dbReference type="PROSITE" id="PS00125"/>
    </source>
</evidence>
<feature type="region of interest" description="Disordered" evidence="2">
    <location>
        <begin position="420"/>
        <end position="537"/>
    </location>
</feature>
<dbReference type="EC" id="3.1.3.16" evidence="1"/>
<dbReference type="eggNOG" id="KOG0375">
    <property type="taxonomic scope" value="Eukaryota"/>
</dbReference>
<feature type="compositionally biased region" description="Acidic residues" evidence="2">
    <location>
        <begin position="420"/>
        <end position="431"/>
    </location>
</feature>
<feature type="domain" description="Serine/threonine specific protein phosphatases" evidence="3">
    <location>
        <begin position="174"/>
        <end position="179"/>
    </location>
</feature>
<dbReference type="InterPro" id="IPR029052">
    <property type="entry name" value="Metallo-depent_PP-like"/>
</dbReference>
<comment type="catalytic activity">
    <reaction evidence="1">
        <text>O-phospho-L-threonyl-[protein] + H2O = L-threonyl-[protein] + phosphate</text>
        <dbReference type="Rhea" id="RHEA:47004"/>
        <dbReference type="Rhea" id="RHEA-COMP:11060"/>
        <dbReference type="Rhea" id="RHEA-COMP:11605"/>
        <dbReference type="ChEBI" id="CHEBI:15377"/>
        <dbReference type="ChEBI" id="CHEBI:30013"/>
        <dbReference type="ChEBI" id="CHEBI:43474"/>
        <dbReference type="ChEBI" id="CHEBI:61977"/>
        <dbReference type="EC" id="3.1.3.16"/>
    </reaction>
</comment>
<comment type="similarity">
    <text evidence="1">Belongs to the PPP phosphatase family.</text>
</comment>
<evidence type="ECO:0000256" key="2">
    <source>
        <dbReference type="SAM" id="MobiDB-lite"/>
    </source>
</evidence>
<dbReference type="Proteomes" id="UP000054408">
    <property type="component" value="Unassembled WGS sequence"/>
</dbReference>
<dbReference type="InterPro" id="IPR004843">
    <property type="entry name" value="Calcineurin-like_PHP"/>
</dbReference>
<dbReference type="OrthoDB" id="5593063at2759"/>
<dbReference type="GO" id="GO:0033192">
    <property type="term" value="F:calmodulin-dependent protein phosphatase activity"/>
    <property type="evidence" value="ECO:0007669"/>
    <property type="project" value="InterPro"/>
</dbReference>
<dbReference type="PROSITE" id="PS00125">
    <property type="entry name" value="SER_THR_PHOSPHATASE"/>
    <property type="match status" value="1"/>
</dbReference>
<dbReference type="STRING" id="461836.A0A0L0DPG0"/>
<protein>
    <recommendedName>
        <fullName evidence="1">Serine/threonine-protein phosphatase</fullName>
        <ecNumber evidence="1">3.1.3.16</ecNumber>
    </recommendedName>
</protein>
<keyword evidence="1" id="KW-0378">Hydrolase</keyword>
<dbReference type="InterPro" id="IPR006186">
    <property type="entry name" value="Ser/Thr-sp_prot-phosphatase"/>
</dbReference>
<dbReference type="SMART" id="SM00156">
    <property type="entry name" value="PP2Ac"/>
    <property type="match status" value="1"/>
</dbReference>
<dbReference type="SUPFAM" id="SSF56300">
    <property type="entry name" value="Metallo-dependent phosphatases"/>
    <property type="match status" value="1"/>
</dbReference>
<dbReference type="AlphaFoldDB" id="A0A0L0DPG0"/>
<evidence type="ECO:0000313" key="5">
    <source>
        <dbReference type="Proteomes" id="UP000054408"/>
    </source>
</evidence>
<gene>
    <name evidence="4" type="ORF">AMSG_09550</name>
</gene>
<proteinExistence type="inferred from homology"/>
<dbReference type="Pfam" id="PF00149">
    <property type="entry name" value="Metallophos"/>
    <property type="match status" value="1"/>
</dbReference>
<dbReference type="PANTHER" id="PTHR45673">
    <property type="entry name" value="SERINE/THREONINE-PROTEIN PHOSPHATASE 2B CATALYTIC SUBUNIT 1-RELATED"/>
    <property type="match status" value="1"/>
</dbReference>
<dbReference type="PRINTS" id="PR00114">
    <property type="entry name" value="STPHPHTASE"/>
</dbReference>
<organism evidence="4 5">
    <name type="scientific">Thecamonas trahens ATCC 50062</name>
    <dbReference type="NCBI Taxonomy" id="461836"/>
    <lineage>
        <taxon>Eukaryota</taxon>
        <taxon>Apusozoa</taxon>
        <taxon>Apusomonadida</taxon>
        <taxon>Apusomonadidae</taxon>
        <taxon>Thecamonas</taxon>
    </lineage>
</organism>
<dbReference type="InterPro" id="IPR043360">
    <property type="entry name" value="PP2B"/>
</dbReference>
<feature type="compositionally biased region" description="Low complexity" evidence="2">
    <location>
        <begin position="465"/>
        <end position="518"/>
    </location>
</feature>
<keyword evidence="5" id="KW-1185">Reference proteome</keyword>
<accession>A0A0L0DPG0</accession>
<dbReference type="RefSeq" id="XP_013754117.1">
    <property type="nucleotide sequence ID" value="XM_013898663.1"/>
</dbReference>
<feature type="compositionally biased region" description="Basic residues" evidence="2">
    <location>
        <begin position="519"/>
        <end position="531"/>
    </location>
</feature>
<dbReference type="GeneID" id="25567988"/>
<sequence>MSSAGASSRRSRERSTSRSRSASPKLAAIVDRYDIPEDTAVRMCTVVPAPRRPAMSADELFSGPGGDVNTDLLLQHLRTEGRLSLEAASQLLETAREVLSREPNCVPLEAPMHIVGDIHGQFYDLLHMFDSLGLPPKRKYLFLGDYVDRGIYSTEVAILLLGLKIRYPEHVTLIRGNHESRAMAAYHSMKTETLYKYSETTYNEFMEAFDALPVAATVAGPAGTFLCVHGGLSPAVNTIEAINALARFGEVPASGPLCDLMWSDPVPDATATGLSGSQLRQWKEITFEFNEQRGCSYRYGRRAVRDFLTANGLVGIIRAHEVQENGYNEHRFREEAEDDPLSPFPLVTTVFSAPNYCEMYDNSAAVALYDGTTLEFVSYECVEHPFGLPDYMDSLNWSLPYVMEKVTQFFAVSLKLIEGDSDSDSDDDEPMQTDAGPASPVSRKASAKALRDAARAAAARKRANQKAAAEAPEPATAPDTAASEPPASSAAASAAGTPGSSADDASAPEGDDAAAFRSRTSRVRTRKRPAMRQRSSSNICNETIRTRRASMNTLLRRAEKLRERNMRLLVAANDDDDDDDDDAADDTLSRFERALRKDSKREYLRPLQRHYTM</sequence>
<name>A0A0L0DPG0_THETB</name>
<dbReference type="EMBL" id="GL349484">
    <property type="protein sequence ID" value="KNC53911.1"/>
    <property type="molecule type" value="Genomic_DNA"/>
</dbReference>
<dbReference type="Gene3D" id="3.60.21.10">
    <property type="match status" value="1"/>
</dbReference>
<evidence type="ECO:0000256" key="1">
    <source>
        <dbReference type="RuleBase" id="RU004273"/>
    </source>
</evidence>
<feature type="region of interest" description="Disordered" evidence="2">
    <location>
        <begin position="1"/>
        <end position="23"/>
    </location>
</feature>
<evidence type="ECO:0000313" key="4">
    <source>
        <dbReference type="EMBL" id="KNC53911.1"/>
    </source>
</evidence>
<reference evidence="4 5" key="1">
    <citation type="submission" date="2010-05" db="EMBL/GenBank/DDBJ databases">
        <title>The Genome Sequence of Thecamonas trahens ATCC 50062.</title>
        <authorList>
            <consortium name="The Broad Institute Genome Sequencing Platform"/>
            <person name="Russ C."/>
            <person name="Cuomo C."/>
            <person name="Shea T."/>
            <person name="Young S.K."/>
            <person name="Zeng Q."/>
            <person name="Koehrsen M."/>
            <person name="Haas B."/>
            <person name="Borodovsky M."/>
            <person name="Guigo R."/>
            <person name="Alvarado L."/>
            <person name="Berlin A."/>
            <person name="Bochicchio J."/>
            <person name="Borenstein D."/>
            <person name="Chapman S."/>
            <person name="Chen Z."/>
            <person name="Freedman E."/>
            <person name="Gellesch M."/>
            <person name="Goldberg J."/>
            <person name="Griggs A."/>
            <person name="Gujja S."/>
            <person name="Heilman E."/>
            <person name="Heiman D."/>
            <person name="Hepburn T."/>
            <person name="Howarth C."/>
            <person name="Jen D."/>
            <person name="Larson L."/>
            <person name="Mehta T."/>
            <person name="Park D."/>
            <person name="Pearson M."/>
            <person name="Roberts A."/>
            <person name="Saif S."/>
            <person name="Shenoy N."/>
            <person name="Sisk P."/>
            <person name="Stolte C."/>
            <person name="Sykes S."/>
            <person name="Thomson T."/>
            <person name="Walk T."/>
            <person name="White J."/>
            <person name="Yandava C."/>
            <person name="Burger G."/>
            <person name="Gray M.W."/>
            <person name="Holland P.W.H."/>
            <person name="King N."/>
            <person name="Lang F.B.F."/>
            <person name="Roger A.J."/>
            <person name="Ruiz-Trillo I."/>
            <person name="Lander E."/>
            <person name="Nusbaum C."/>
        </authorList>
    </citation>
    <scope>NUCLEOTIDE SEQUENCE [LARGE SCALE GENOMIC DNA]</scope>
    <source>
        <strain evidence="4 5">ATCC 50062</strain>
    </source>
</reference>
<dbReference type="GO" id="GO:0097720">
    <property type="term" value="P:calcineurin-mediated signaling"/>
    <property type="evidence" value="ECO:0007669"/>
    <property type="project" value="InterPro"/>
</dbReference>